<evidence type="ECO:0000313" key="1">
    <source>
        <dbReference type="EMBL" id="MDG3002549.1"/>
    </source>
</evidence>
<name>A0ABT6F4U9_9BACT</name>
<dbReference type="PANTHER" id="PTHR39332:SF7">
    <property type="entry name" value="SRPBCC FAMILY PROTEIN"/>
    <property type="match status" value="1"/>
</dbReference>
<dbReference type="InterPro" id="IPR023393">
    <property type="entry name" value="START-like_dom_sf"/>
</dbReference>
<reference evidence="1 2" key="1">
    <citation type="submission" date="2023-03" db="EMBL/GenBank/DDBJ databases">
        <title>Paludisphaera mucosa sp. nov. a novel planctomycete from northern fen.</title>
        <authorList>
            <person name="Ivanova A."/>
        </authorList>
    </citation>
    <scope>NUCLEOTIDE SEQUENCE [LARGE SCALE GENOMIC DNA]</scope>
    <source>
        <strain evidence="1 2">Pla2</strain>
    </source>
</reference>
<dbReference type="CDD" id="cd07821">
    <property type="entry name" value="PYR_PYL_RCAR_like"/>
    <property type="match status" value="1"/>
</dbReference>
<organism evidence="1 2">
    <name type="scientific">Paludisphaera mucosa</name>
    <dbReference type="NCBI Taxonomy" id="3030827"/>
    <lineage>
        <taxon>Bacteria</taxon>
        <taxon>Pseudomonadati</taxon>
        <taxon>Planctomycetota</taxon>
        <taxon>Planctomycetia</taxon>
        <taxon>Isosphaerales</taxon>
        <taxon>Isosphaeraceae</taxon>
        <taxon>Paludisphaera</taxon>
    </lineage>
</organism>
<accession>A0ABT6F4U9</accession>
<dbReference type="Proteomes" id="UP001216907">
    <property type="component" value="Unassembled WGS sequence"/>
</dbReference>
<dbReference type="EMBL" id="JARRAG010000001">
    <property type="protein sequence ID" value="MDG3002549.1"/>
    <property type="molecule type" value="Genomic_DNA"/>
</dbReference>
<gene>
    <name evidence="1" type="ORF">PZE19_02005</name>
</gene>
<dbReference type="Pfam" id="PF10604">
    <property type="entry name" value="Polyketide_cyc2"/>
    <property type="match status" value="1"/>
</dbReference>
<dbReference type="Gene3D" id="3.30.530.20">
    <property type="match status" value="1"/>
</dbReference>
<proteinExistence type="predicted"/>
<dbReference type="SUPFAM" id="SSF55961">
    <property type="entry name" value="Bet v1-like"/>
    <property type="match status" value="1"/>
</dbReference>
<keyword evidence="2" id="KW-1185">Reference proteome</keyword>
<sequence length="141" mass="15337">MASASASLELPVPPEEVWRLIGGFGTLHDWHPVISGSEVSEGGRVRRLTTSGGDVIVERLEAFDEAGRSYSYSFIESPFPVSKYRATLRVREADDGRGSRVDWSGEFLPDGVTDEEAVELFQGIYNGGLKAIADIFTPKGS</sequence>
<protein>
    <submittedName>
        <fullName evidence="1">SRPBCC family protein</fullName>
    </submittedName>
</protein>
<evidence type="ECO:0000313" key="2">
    <source>
        <dbReference type="Proteomes" id="UP001216907"/>
    </source>
</evidence>
<comment type="caution">
    <text evidence="1">The sequence shown here is derived from an EMBL/GenBank/DDBJ whole genome shotgun (WGS) entry which is preliminary data.</text>
</comment>
<dbReference type="PANTHER" id="PTHR39332">
    <property type="entry name" value="BLL4707 PROTEIN"/>
    <property type="match status" value="1"/>
</dbReference>
<dbReference type="RefSeq" id="WP_277858913.1">
    <property type="nucleotide sequence ID" value="NZ_JARRAG010000001.1"/>
</dbReference>
<dbReference type="InterPro" id="IPR019587">
    <property type="entry name" value="Polyketide_cyclase/dehydratase"/>
</dbReference>